<dbReference type="Pfam" id="PF17956">
    <property type="entry name" value="NAPRTase_C"/>
    <property type="match status" value="1"/>
</dbReference>
<dbReference type="GO" id="GO:0005829">
    <property type="term" value="C:cytosol"/>
    <property type="evidence" value="ECO:0007669"/>
    <property type="project" value="TreeGrafter"/>
</dbReference>
<dbReference type="GO" id="GO:0046872">
    <property type="term" value="F:metal ion binding"/>
    <property type="evidence" value="ECO:0007669"/>
    <property type="project" value="UniProtKB-KW"/>
</dbReference>
<dbReference type="GO" id="GO:0016757">
    <property type="term" value="F:glycosyltransferase activity"/>
    <property type="evidence" value="ECO:0007669"/>
    <property type="project" value="UniProtKB-KW"/>
</dbReference>
<dbReference type="InterPro" id="IPR041525">
    <property type="entry name" value="N/Namide_PRibTrfase"/>
</dbReference>
<evidence type="ECO:0000256" key="13">
    <source>
        <dbReference type="ARBA" id="ARBA00023426"/>
    </source>
</evidence>
<evidence type="ECO:0000259" key="17">
    <source>
        <dbReference type="Pfam" id="PF17767"/>
    </source>
</evidence>
<dbReference type="Gene3D" id="3.20.20.70">
    <property type="entry name" value="Aldolase class I"/>
    <property type="match status" value="2"/>
</dbReference>
<evidence type="ECO:0000256" key="2">
    <source>
        <dbReference type="ARBA" id="ARBA00001946"/>
    </source>
</evidence>
<comment type="cofactor">
    <cofactor evidence="2">
        <name>Mg(2+)</name>
        <dbReference type="ChEBI" id="CHEBI:18420"/>
    </cofactor>
</comment>
<name>A0A9N8DT83_9STRA</name>
<keyword evidence="6" id="KW-0597">Phosphoprotein</keyword>
<dbReference type="Proteomes" id="UP001153069">
    <property type="component" value="Unassembled WGS sequence"/>
</dbReference>
<gene>
    <name evidence="19" type="ORF">SEMRO_264_G102510.1</name>
</gene>
<organism evidence="19 20">
    <name type="scientific">Seminavis robusta</name>
    <dbReference type="NCBI Taxonomy" id="568900"/>
    <lineage>
        <taxon>Eukaryota</taxon>
        <taxon>Sar</taxon>
        <taxon>Stramenopiles</taxon>
        <taxon>Ochrophyta</taxon>
        <taxon>Bacillariophyta</taxon>
        <taxon>Bacillariophyceae</taxon>
        <taxon>Bacillariophycidae</taxon>
        <taxon>Naviculales</taxon>
        <taxon>Naviculaceae</taxon>
        <taxon>Seminavis</taxon>
    </lineage>
</organism>
<keyword evidence="20" id="KW-1185">Reference proteome</keyword>
<dbReference type="CDD" id="cd01570">
    <property type="entry name" value="NAPRTase_A"/>
    <property type="match status" value="1"/>
</dbReference>
<comment type="PTM">
    <text evidence="15">Transiently phosphorylated on a His residue during the reaction cycle. Phosphorylation strongly increases the affinity for substrates and increases the rate of nicotinate D-ribonucleotide production. Dephosphorylation regenerates the low-affinity form of the enzyme, leading to product release.</text>
</comment>
<evidence type="ECO:0000256" key="8">
    <source>
        <dbReference type="ARBA" id="ARBA00022642"/>
    </source>
</evidence>
<dbReference type="Pfam" id="PF04095">
    <property type="entry name" value="NAPRTase"/>
    <property type="match status" value="1"/>
</dbReference>
<evidence type="ECO:0000256" key="10">
    <source>
        <dbReference type="ARBA" id="ARBA00022723"/>
    </source>
</evidence>
<keyword evidence="9 15" id="KW-0808">Transferase</keyword>
<accession>A0A9N8DT83</accession>
<evidence type="ECO:0000256" key="6">
    <source>
        <dbReference type="ARBA" id="ARBA00022553"/>
    </source>
</evidence>
<evidence type="ECO:0000256" key="15">
    <source>
        <dbReference type="RuleBase" id="RU365100"/>
    </source>
</evidence>
<comment type="catalytic activity">
    <reaction evidence="14 15">
        <text>5-phospho-alpha-D-ribose 1-diphosphate + nicotinate + ATP + H2O = nicotinate beta-D-ribonucleotide + ADP + phosphate + diphosphate</text>
        <dbReference type="Rhea" id="RHEA:36163"/>
        <dbReference type="ChEBI" id="CHEBI:15377"/>
        <dbReference type="ChEBI" id="CHEBI:30616"/>
        <dbReference type="ChEBI" id="CHEBI:32544"/>
        <dbReference type="ChEBI" id="CHEBI:33019"/>
        <dbReference type="ChEBI" id="CHEBI:43474"/>
        <dbReference type="ChEBI" id="CHEBI:57502"/>
        <dbReference type="ChEBI" id="CHEBI:58017"/>
        <dbReference type="ChEBI" id="CHEBI:456216"/>
        <dbReference type="EC" id="6.3.4.21"/>
    </reaction>
</comment>
<comment type="pathway">
    <text evidence="3 15">Cofactor biosynthesis; NAD(+) biosynthesis; nicotinate D-ribonucleotide from nicotinate: step 1/1.</text>
</comment>
<dbReference type="FunFam" id="3.20.20.70:FF:000155">
    <property type="entry name" value="Nicotinate phosphoribosyltransferase"/>
    <property type="match status" value="1"/>
</dbReference>
<dbReference type="SUPFAM" id="SSF54675">
    <property type="entry name" value="Nicotinate/Quinolinate PRTase N-terminal domain-like"/>
    <property type="match status" value="1"/>
</dbReference>
<dbReference type="PIRSF" id="PIRSF000484">
    <property type="entry name" value="NAPRT"/>
    <property type="match status" value="1"/>
</dbReference>
<dbReference type="InterPro" id="IPR041619">
    <property type="entry name" value="NAPRTase_C"/>
</dbReference>
<dbReference type="InterPro" id="IPR036068">
    <property type="entry name" value="Nicotinate_pribotase-like_C"/>
</dbReference>
<dbReference type="PANTHER" id="PTHR11098">
    <property type="entry name" value="NICOTINATE PHOSPHORIBOSYLTRANSFERASE"/>
    <property type="match status" value="1"/>
</dbReference>
<keyword evidence="19" id="KW-0328">Glycosyltransferase</keyword>
<dbReference type="OrthoDB" id="193380at2759"/>
<evidence type="ECO:0000256" key="7">
    <source>
        <dbReference type="ARBA" id="ARBA00022598"/>
    </source>
</evidence>
<evidence type="ECO:0000256" key="9">
    <source>
        <dbReference type="ARBA" id="ARBA00022679"/>
    </source>
</evidence>
<dbReference type="InterPro" id="IPR007229">
    <property type="entry name" value="Nic_PRibTrfase-Fam"/>
</dbReference>
<keyword evidence="8 15" id="KW-0662">Pyridine nucleotide biosynthesis</keyword>
<evidence type="ECO:0000256" key="3">
    <source>
        <dbReference type="ARBA" id="ARBA00004952"/>
    </source>
</evidence>
<dbReference type="SUPFAM" id="SSF51690">
    <property type="entry name" value="Nicotinate/Quinolinate PRTase C-terminal domain-like"/>
    <property type="match status" value="1"/>
</dbReference>
<dbReference type="GO" id="GO:0004516">
    <property type="term" value="F:nicotinate phosphoribosyltransferase activity"/>
    <property type="evidence" value="ECO:0007669"/>
    <property type="project" value="UniProtKB-UniRule"/>
</dbReference>
<sequence length="564" mass="62406">MTSYETPTNNLVGPLLTDLYQITMTYAHWKNKRHEEHSVFELFFRKNPFKGSFTLFCGLDEVVKHLHAFKFSQEDIDYLKSTPSLQHCDPGFFDYLLQLDCSKTQIQALPQGSLAFPRVPLVIVSGPLGVGQLLETTLLTLINYPSLLATNAARMVLRAHDHDNHRPQSADLPRQCQKQILCAEFGLRRAQGPDGGFSASKYAFVGLFAATSNVKAGKELGIPIVGTHAHAFVQSYLSLDEVQELTVANKNSGGQVNLLEKVLEYRDNKNGANLGEDFQKTNDGELAAFIAYACAFPDSFLCLVDTYDTVKSGLLNFCMVSLVLGDLGYTPKGIRLDSGDLAALSMACAHKFAELAKSQNRPFFHDLDIVASNDINEKTLVKLNQQGHAITLYGIGTNLVTCQAQPALGCVYKLVELNGKPRLKLSQEIAKVLIPGRKRAYRLFGKKEAPLLDLMVDADKDDPPEAGKPVLCRNPFQAMDRVMVTPSRVTLLHGVYFDGGKEALESVGSLQENRNLVKEQLGGVAGMGILDYEEPKQYPVMVSDNLYNFLHTMWQEQLPVPELS</sequence>
<evidence type="ECO:0000313" key="19">
    <source>
        <dbReference type="EMBL" id="CAB9506356.1"/>
    </source>
</evidence>
<dbReference type="EC" id="6.3.4.21" evidence="5 15"/>
<feature type="domain" description="Nicotinate phosphoribosyltransferase C-terminal" evidence="18">
    <location>
        <begin position="437"/>
        <end position="549"/>
    </location>
</feature>
<evidence type="ECO:0000256" key="11">
    <source>
        <dbReference type="ARBA" id="ARBA00022842"/>
    </source>
</evidence>
<keyword evidence="10" id="KW-0479">Metal-binding</keyword>
<reference evidence="19" key="1">
    <citation type="submission" date="2020-06" db="EMBL/GenBank/DDBJ databases">
        <authorList>
            <consortium name="Plant Systems Biology data submission"/>
        </authorList>
    </citation>
    <scope>NUCLEOTIDE SEQUENCE</scope>
    <source>
        <strain evidence="19">D6</strain>
    </source>
</reference>
<evidence type="ECO:0000259" key="16">
    <source>
        <dbReference type="Pfam" id="PF04095"/>
    </source>
</evidence>
<comment type="caution">
    <text evidence="19">The sequence shown here is derived from an EMBL/GenBank/DDBJ whole genome shotgun (WGS) entry which is preliminary data.</text>
</comment>
<dbReference type="EMBL" id="CAICTM010000263">
    <property type="protein sequence ID" value="CAB9506356.1"/>
    <property type="molecule type" value="Genomic_DNA"/>
</dbReference>
<feature type="domain" description="Nicotinate/nicotinamide phosphoribosyltransferase" evidence="16">
    <location>
        <begin position="182"/>
        <end position="431"/>
    </location>
</feature>
<evidence type="ECO:0000256" key="12">
    <source>
        <dbReference type="ARBA" id="ARBA00023211"/>
    </source>
</evidence>
<comment type="function">
    <text evidence="13">Catalyzes the first step in the biosynthesis of NAD from nicotinic acid, the ATP-dependent synthesis of beta-nicotinate D-ribonucleotide from nicotinate and 5-phospho-D-ribose 1-phosphate. Helps prevent cellular oxidative stress via its role in NAD biosynthesis.</text>
</comment>
<dbReference type="Gene3D" id="3.20.140.10">
    <property type="entry name" value="nicotinate phosphoribosyltransferase"/>
    <property type="match status" value="2"/>
</dbReference>
<evidence type="ECO:0000256" key="14">
    <source>
        <dbReference type="ARBA" id="ARBA00048668"/>
    </source>
</evidence>
<comment type="cofactor">
    <cofactor evidence="1">
        <name>Mn(2+)</name>
        <dbReference type="ChEBI" id="CHEBI:29035"/>
    </cofactor>
</comment>
<keyword evidence="11" id="KW-0460">Magnesium</keyword>
<comment type="similarity">
    <text evidence="4 15">Belongs to the NAPRTase family.</text>
</comment>
<keyword evidence="7 15" id="KW-0436">Ligase</keyword>
<dbReference type="InterPro" id="IPR013785">
    <property type="entry name" value="Aldolase_TIM"/>
</dbReference>
<evidence type="ECO:0000313" key="20">
    <source>
        <dbReference type="Proteomes" id="UP001153069"/>
    </source>
</evidence>
<evidence type="ECO:0000256" key="5">
    <source>
        <dbReference type="ARBA" id="ARBA00013236"/>
    </source>
</evidence>
<evidence type="ECO:0000256" key="4">
    <source>
        <dbReference type="ARBA" id="ARBA00010897"/>
    </source>
</evidence>
<dbReference type="PANTHER" id="PTHR11098:SF1">
    <property type="entry name" value="NICOTINATE PHOSPHORIBOSYLTRANSFERASE"/>
    <property type="match status" value="1"/>
</dbReference>
<dbReference type="NCBIfam" id="TIGR01513">
    <property type="entry name" value="NAPRTase_put"/>
    <property type="match status" value="1"/>
</dbReference>
<feature type="domain" description="Nicotinate phosphoribosyltransferase N-terminal" evidence="17">
    <location>
        <begin position="15"/>
        <end position="143"/>
    </location>
</feature>
<dbReference type="AlphaFoldDB" id="A0A9N8DT83"/>
<dbReference type="InterPro" id="IPR040727">
    <property type="entry name" value="NAPRTase_N"/>
</dbReference>
<dbReference type="GO" id="GO:0034355">
    <property type="term" value="P:NAD+ biosynthetic process via the salvage pathway"/>
    <property type="evidence" value="ECO:0007669"/>
    <property type="project" value="TreeGrafter"/>
</dbReference>
<proteinExistence type="inferred from homology"/>
<keyword evidence="12" id="KW-0464">Manganese</keyword>
<evidence type="ECO:0000256" key="1">
    <source>
        <dbReference type="ARBA" id="ARBA00001936"/>
    </source>
</evidence>
<dbReference type="InterPro" id="IPR006405">
    <property type="entry name" value="Nic_PRibTrfase_pncB"/>
</dbReference>
<evidence type="ECO:0000259" key="18">
    <source>
        <dbReference type="Pfam" id="PF17956"/>
    </source>
</evidence>
<dbReference type="Pfam" id="PF17767">
    <property type="entry name" value="NAPRTase_N"/>
    <property type="match status" value="1"/>
</dbReference>
<protein>
    <recommendedName>
        <fullName evidence="5 15">Nicotinate phosphoribosyltransferase</fullName>
        <ecNumber evidence="5 15">6.3.4.21</ecNumber>
    </recommendedName>
</protein>